<proteinExistence type="predicted"/>
<dbReference type="SMART" id="SM00671">
    <property type="entry name" value="SEL1"/>
    <property type="match status" value="1"/>
</dbReference>
<organism evidence="2 3">
    <name type="scientific">Pseudomonas fluorescens</name>
    <dbReference type="NCBI Taxonomy" id="294"/>
    <lineage>
        <taxon>Bacteria</taxon>
        <taxon>Pseudomonadati</taxon>
        <taxon>Pseudomonadota</taxon>
        <taxon>Gammaproteobacteria</taxon>
        <taxon>Pseudomonadales</taxon>
        <taxon>Pseudomonadaceae</taxon>
        <taxon>Pseudomonas</taxon>
    </lineage>
</organism>
<gene>
    <name evidence="2" type="ORF">PS928_00280</name>
</gene>
<dbReference type="InterPro" id="IPR050767">
    <property type="entry name" value="Sel1_AlgK"/>
</dbReference>
<evidence type="ECO:0000313" key="2">
    <source>
        <dbReference type="EMBL" id="VVP76102.1"/>
    </source>
</evidence>
<reference evidence="2 3" key="1">
    <citation type="submission" date="2019-09" db="EMBL/GenBank/DDBJ databases">
        <authorList>
            <person name="Chandra G."/>
            <person name="Truman W A."/>
        </authorList>
    </citation>
    <scope>NUCLEOTIDE SEQUENCE [LARGE SCALE GENOMIC DNA]</scope>
    <source>
        <strain evidence="2">PS928</strain>
    </source>
</reference>
<name>A0A5E7RNP7_PSEFL</name>
<dbReference type="InterPro" id="IPR006597">
    <property type="entry name" value="Sel1-like"/>
</dbReference>
<dbReference type="EMBL" id="CABVJF010000001">
    <property type="protein sequence ID" value="VVP76102.1"/>
    <property type="molecule type" value="Genomic_DNA"/>
</dbReference>
<dbReference type="Gene3D" id="1.25.40.10">
    <property type="entry name" value="Tetratricopeptide repeat domain"/>
    <property type="match status" value="1"/>
</dbReference>
<sequence>MPDVSQLDFAYARLKFHCVHEEGSLPALNKDADNLYRYGVYLEKLKGKKNYDDIARYYRIAAANDHYKAATNLQLLLSTGQASSPHASKETIDLAEYFVEKGIPGAYYDMAHYLEVGYGVKQDVVASKAYFRRAADMGSPEAQYYIGRLLSSVPNTADVMLAMYKCAMEQGHRSAGMYYASYLKVSGLYSESVKSYQTAIRNGSDTSANTLANAFEGPPASTRLYYLALERDLERVSRYNKISDFLTRHEHLGVKVPDLDKIVPLPPAVLPEWDGTFQWKRERDSAVPVIPSPELIEKLSAEKGLDPATGLPLSAGKA</sequence>
<dbReference type="InterPro" id="IPR011990">
    <property type="entry name" value="TPR-like_helical_dom_sf"/>
</dbReference>
<dbReference type="Pfam" id="PF19933">
    <property type="entry name" value="DUF6396"/>
    <property type="match status" value="1"/>
</dbReference>
<evidence type="ECO:0000259" key="1">
    <source>
        <dbReference type="Pfam" id="PF19933"/>
    </source>
</evidence>
<dbReference type="InterPro" id="IPR045653">
    <property type="entry name" value="DUF6396"/>
</dbReference>
<dbReference type="OrthoDB" id="6555376at2"/>
<dbReference type="PANTHER" id="PTHR11102">
    <property type="entry name" value="SEL-1-LIKE PROTEIN"/>
    <property type="match status" value="1"/>
</dbReference>
<evidence type="ECO:0000313" key="3">
    <source>
        <dbReference type="Proteomes" id="UP000381378"/>
    </source>
</evidence>
<dbReference type="PANTHER" id="PTHR11102:SF160">
    <property type="entry name" value="ERAD-ASSOCIATED E3 UBIQUITIN-PROTEIN LIGASE COMPONENT HRD3"/>
    <property type="match status" value="1"/>
</dbReference>
<protein>
    <recommendedName>
        <fullName evidence="1">DUF6396 domain-containing protein</fullName>
    </recommendedName>
</protein>
<dbReference type="AlphaFoldDB" id="A0A5E7RNP7"/>
<feature type="domain" description="DUF6396" evidence="1">
    <location>
        <begin position="207"/>
        <end position="313"/>
    </location>
</feature>
<dbReference type="Proteomes" id="UP000381378">
    <property type="component" value="Unassembled WGS sequence"/>
</dbReference>
<accession>A0A5E7RNP7</accession>
<dbReference type="SUPFAM" id="SSF81901">
    <property type="entry name" value="HCP-like"/>
    <property type="match status" value="1"/>
</dbReference>